<gene>
    <name evidence="3" type="ORF">HGRIS_006566</name>
</gene>
<evidence type="ECO:0000256" key="1">
    <source>
        <dbReference type="SAM" id="Phobius"/>
    </source>
</evidence>
<dbReference type="Pfam" id="PF14613">
    <property type="entry name" value="HAM1_C"/>
    <property type="match status" value="1"/>
</dbReference>
<dbReference type="PANTHER" id="PTHR31138:SF1">
    <property type="entry name" value="PDZ DOMAIN-CONTAINING PROTEIN"/>
    <property type="match status" value="1"/>
</dbReference>
<name>A0ABR3J9B3_9AGAR</name>
<evidence type="ECO:0000313" key="3">
    <source>
        <dbReference type="EMBL" id="KAL0952276.1"/>
    </source>
</evidence>
<dbReference type="Proteomes" id="UP001556367">
    <property type="component" value="Unassembled WGS sequence"/>
</dbReference>
<feature type="domain" description="HAM1-like C-terminal" evidence="2">
    <location>
        <begin position="75"/>
        <end position="205"/>
    </location>
</feature>
<evidence type="ECO:0000313" key="4">
    <source>
        <dbReference type="Proteomes" id="UP001556367"/>
    </source>
</evidence>
<keyword evidence="1" id="KW-0812">Transmembrane</keyword>
<sequence length="205" mass="22698">MTLVTLTLDNTIGAAYLGVVGSAILFGVSNLQTYIYYTQYPHDWRWQKFSFRVPRQAGTSRSIVSNSPSATRATIKLIKPIATGLVKKQIQKAIADAIRTGFEYVDEQLVVVRDRMSEAKATDELSCTQVLQELFKRKQDEAAGKKNEAQAKAAERNSQFKIVATKDNSVLPNVGHPDGLVNKTTAREHAAGQGHEWRSDAFTIV</sequence>
<keyword evidence="1" id="KW-1133">Transmembrane helix</keyword>
<dbReference type="EMBL" id="JASNQZ010000010">
    <property type="protein sequence ID" value="KAL0952276.1"/>
    <property type="molecule type" value="Genomic_DNA"/>
</dbReference>
<feature type="transmembrane region" description="Helical" evidence="1">
    <location>
        <begin position="12"/>
        <end position="37"/>
    </location>
</feature>
<protein>
    <recommendedName>
        <fullName evidence="2">HAM1-like C-terminal domain-containing protein</fullName>
    </recommendedName>
</protein>
<keyword evidence="4" id="KW-1185">Reference proteome</keyword>
<accession>A0ABR3J9B3</accession>
<comment type="caution">
    <text evidence="3">The sequence shown here is derived from an EMBL/GenBank/DDBJ whole genome shotgun (WGS) entry which is preliminary data.</text>
</comment>
<reference evidence="4" key="1">
    <citation type="submission" date="2024-06" db="EMBL/GenBank/DDBJ databases">
        <title>Multi-omics analyses provide insights into the biosynthesis of the anticancer antibiotic pleurotin in Hohenbuehelia grisea.</title>
        <authorList>
            <person name="Weaver J.A."/>
            <person name="Alberti F."/>
        </authorList>
    </citation>
    <scope>NUCLEOTIDE SEQUENCE [LARGE SCALE GENOMIC DNA]</scope>
    <source>
        <strain evidence="4">T-177</strain>
    </source>
</reference>
<dbReference type="PANTHER" id="PTHR31138">
    <property type="entry name" value="CHROMOSOME 19, WHOLE GENOME SHOTGUN SEQUENCE"/>
    <property type="match status" value="1"/>
</dbReference>
<dbReference type="InterPro" id="IPR027842">
    <property type="entry name" value="HAM1-like_C"/>
</dbReference>
<keyword evidence="1" id="KW-0472">Membrane</keyword>
<organism evidence="3 4">
    <name type="scientific">Hohenbuehelia grisea</name>
    <dbReference type="NCBI Taxonomy" id="104357"/>
    <lineage>
        <taxon>Eukaryota</taxon>
        <taxon>Fungi</taxon>
        <taxon>Dikarya</taxon>
        <taxon>Basidiomycota</taxon>
        <taxon>Agaricomycotina</taxon>
        <taxon>Agaricomycetes</taxon>
        <taxon>Agaricomycetidae</taxon>
        <taxon>Agaricales</taxon>
        <taxon>Pleurotineae</taxon>
        <taxon>Pleurotaceae</taxon>
        <taxon>Hohenbuehelia</taxon>
    </lineage>
</organism>
<proteinExistence type="predicted"/>
<evidence type="ECO:0000259" key="2">
    <source>
        <dbReference type="Pfam" id="PF14613"/>
    </source>
</evidence>